<protein>
    <submittedName>
        <fullName evidence="1">DNA mismatch repair protein MutL</fullName>
    </submittedName>
</protein>
<dbReference type="AlphaFoldDB" id="A0A5E4WDE8"/>
<accession>A0A5E4WDE8</accession>
<dbReference type="Proteomes" id="UP000414233">
    <property type="component" value="Unassembled WGS sequence"/>
</dbReference>
<evidence type="ECO:0000313" key="1">
    <source>
        <dbReference type="EMBL" id="VVE22173.1"/>
    </source>
</evidence>
<reference evidence="1 2" key="1">
    <citation type="submission" date="2019-08" db="EMBL/GenBank/DDBJ databases">
        <authorList>
            <person name="Peeters C."/>
        </authorList>
    </citation>
    <scope>NUCLEOTIDE SEQUENCE [LARGE SCALE GENOMIC DNA]</scope>
    <source>
        <strain evidence="1 2">LMG 30175</strain>
    </source>
</reference>
<dbReference type="EMBL" id="CABPRZ010000012">
    <property type="protein sequence ID" value="VVE22173.1"/>
    <property type="molecule type" value="Genomic_DNA"/>
</dbReference>
<evidence type="ECO:0000313" key="2">
    <source>
        <dbReference type="Proteomes" id="UP000414233"/>
    </source>
</evidence>
<gene>
    <name evidence="1" type="primary">mutL_2</name>
    <name evidence="1" type="ORF">PTE30175_03116</name>
</gene>
<organism evidence="1 2">
    <name type="scientific">Pandoraea terrae</name>
    <dbReference type="NCBI Taxonomy" id="1537710"/>
    <lineage>
        <taxon>Bacteria</taxon>
        <taxon>Pseudomonadati</taxon>
        <taxon>Pseudomonadota</taxon>
        <taxon>Betaproteobacteria</taxon>
        <taxon>Burkholderiales</taxon>
        <taxon>Burkholderiaceae</taxon>
        <taxon>Pandoraea</taxon>
    </lineage>
</organism>
<sequence>MTSHTKSQHSAQFSRLDRIADAAAATRPQVSAWIDEDVYPYRGATATHMARLERQVFDIVATHVAQYLPEFDSMPAKQRALVLSMLRETVEKSPANLLAIVTEVLLLPAPQREMLADLLEDVSLASMISAARTVADRLKFLKGLETMIFARKRGKKLRERDQLHRIVAENCWLFGEEYLLSVSDRSLTEVLRAHQKLIGEDVLIDVPVPHISQTRGIVDLVLSKATRQHRPNSLSHLVIELKAPGTTLNSVEISQIEGYAFSLFEERRFRNVDVQWDFWLLGDDLGPHARGRILDADSGLIINTRGLKVHIKTWAQLIDANRARMQYLQERLEFHPDETGSLDYMYDTYAQYLNESACVSEPSAIYGAGAKHALPVG</sequence>
<dbReference type="RefSeq" id="WP_150697962.1">
    <property type="nucleotide sequence ID" value="NZ_CABPRZ010000012.1"/>
</dbReference>
<keyword evidence="2" id="KW-1185">Reference proteome</keyword>
<dbReference type="OrthoDB" id="8765545at2"/>
<name>A0A5E4WDE8_9BURK</name>
<proteinExistence type="predicted"/>